<dbReference type="InterPro" id="IPR004358">
    <property type="entry name" value="Sig_transdc_His_kin-like_C"/>
</dbReference>
<feature type="transmembrane region" description="Helical" evidence="13">
    <location>
        <begin position="35"/>
        <end position="55"/>
    </location>
</feature>
<dbReference type="GO" id="GO:0005886">
    <property type="term" value="C:plasma membrane"/>
    <property type="evidence" value="ECO:0007669"/>
    <property type="project" value="UniProtKB-SubCell"/>
</dbReference>
<dbReference type="PRINTS" id="PR00344">
    <property type="entry name" value="BCTRLSENSOR"/>
</dbReference>
<evidence type="ECO:0000256" key="3">
    <source>
        <dbReference type="ARBA" id="ARBA00012438"/>
    </source>
</evidence>
<accession>A0A1H8QHR4</accession>
<dbReference type="SUPFAM" id="SSF55874">
    <property type="entry name" value="ATPase domain of HSP90 chaperone/DNA topoisomerase II/histidine kinase"/>
    <property type="match status" value="1"/>
</dbReference>
<dbReference type="EC" id="2.7.13.3" evidence="3"/>
<keyword evidence="16" id="KW-1185">Reference proteome</keyword>
<evidence type="ECO:0000256" key="12">
    <source>
        <dbReference type="ARBA" id="ARBA00023136"/>
    </source>
</evidence>
<dbReference type="Proteomes" id="UP000199300">
    <property type="component" value="Unassembled WGS sequence"/>
</dbReference>
<evidence type="ECO:0000259" key="14">
    <source>
        <dbReference type="PROSITE" id="PS50109"/>
    </source>
</evidence>
<evidence type="ECO:0000256" key="4">
    <source>
        <dbReference type="ARBA" id="ARBA00022475"/>
    </source>
</evidence>
<keyword evidence="10 13" id="KW-1133">Transmembrane helix</keyword>
<keyword evidence="9" id="KW-0067">ATP-binding</keyword>
<dbReference type="PROSITE" id="PS50109">
    <property type="entry name" value="HIS_KIN"/>
    <property type="match status" value="1"/>
</dbReference>
<name>A0A1H8QHR4_9BACI</name>
<evidence type="ECO:0000256" key="10">
    <source>
        <dbReference type="ARBA" id="ARBA00022989"/>
    </source>
</evidence>
<dbReference type="InterPro" id="IPR005467">
    <property type="entry name" value="His_kinase_dom"/>
</dbReference>
<dbReference type="GO" id="GO:0004721">
    <property type="term" value="F:phosphoprotein phosphatase activity"/>
    <property type="evidence" value="ECO:0007669"/>
    <property type="project" value="TreeGrafter"/>
</dbReference>
<dbReference type="Pfam" id="PF02518">
    <property type="entry name" value="HATPase_c"/>
    <property type="match status" value="1"/>
</dbReference>
<dbReference type="EMBL" id="FODJ01000008">
    <property type="protein sequence ID" value="SEO53454.1"/>
    <property type="molecule type" value="Genomic_DNA"/>
</dbReference>
<keyword evidence="11" id="KW-0902">Two-component regulatory system</keyword>
<dbReference type="PANTHER" id="PTHR45453:SF2">
    <property type="entry name" value="HISTIDINE KINASE"/>
    <property type="match status" value="1"/>
</dbReference>
<dbReference type="AlphaFoldDB" id="A0A1H8QHR4"/>
<dbReference type="RefSeq" id="WP_091498580.1">
    <property type="nucleotide sequence ID" value="NZ_FODJ01000008.1"/>
</dbReference>
<dbReference type="Gene3D" id="3.30.565.10">
    <property type="entry name" value="Histidine kinase-like ATPase, C-terminal domain"/>
    <property type="match status" value="1"/>
</dbReference>
<feature type="transmembrane region" description="Helical" evidence="13">
    <location>
        <begin position="12"/>
        <end position="29"/>
    </location>
</feature>
<dbReference type="GO" id="GO:0000155">
    <property type="term" value="F:phosphorelay sensor kinase activity"/>
    <property type="evidence" value="ECO:0007669"/>
    <property type="project" value="TreeGrafter"/>
</dbReference>
<gene>
    <name evidence="15" type="ORF">SAMN04488134_108164</name>
</gene>
<sequence>MLKTYIKEKKSWLLLLLSLQLLIILFAIIDPTIPITSAFYIVTIALVTIVIFFFIRYPKETTFLKALSEQREQLEPRTAFQESIYAAWQNKAILYEQTLSKQHLQIEEEKDQILSWIHEVKTPLTVMKLMIDRIEEQSIKQSLTYEWLRIHLLLDQQLHQNRMDTIENDLFIETVDLSAILTAEIKPLIAWCRQKEIGFELDLNIKQVISDSKWLAVLLRQLITNAVKYSENNTIMIKSIHTNDMTQVIISDSGKGIANKDIPRIFDKGFTSTTEHDNNASTGMGLYLVKRILPHLKMTIEVNSTLHVGTTFTLTFPNKNAFLNITSM</sequence>
<evidence type="ECO:0000256" key="9">
    <source>
        <dbReference type="ARBA" id="ARBA00022840"/>
    </source>
</evidence>
<organism evidence="15 16">
    <name type="scientific">Amphibacillus marinus</name>
    <dbReference type="NCBI Taxonomy" id="872970"/>
    <lineage>
        <taxon>Bacteria</taxon>
        <taxon>Bacillati</taxon>
        <taxon>Bacillota</taxon>
        <taxon>Bacilli</taxon>
        <taxon>Bacillales</taxon>
        <taxon>Bacillaceae</taxon>
        <taxon>Amphibacillus</taxon>
    </lineage>
</organism>
<reference evidence="15 16" key="1">
    <citation type="submission" date="2016-10" db="EMBL/GenBank/DDBJ databases">
        <authorList>
            <person name="de Groot N.N."/>
        </authorList>
    </citation>
    <scope>NUCLEOTIDE SEQUENCE [LARGE SCALE GENOMIC DNA]</scope>
    <source>
        <strain evidence="15 16">CGMCC 1.10434</strain>
    </source>
</reference>
<dbReference type="InterPro" id="IPR003594">
    <property type="entry name" value="HATPase_dom"/>
</dbReference>
<keyword evidence="4" id="KW-1003">Cell membrane</keyword>
<evidence type="ECO:0000256" key="1">
    <source>
        <dbReference type="ARBA" id="ARBA00000085"/>
    </source>
</evidence>
<dbReference type="GO" id="GO:0016036">
    <property type="term" value="P:cellular response to phosphate starvation"/>
    <property type="evidence" value="ECO:0007669"/>
    <property type="project" value="TreeGrafter"/>
</dbReference>
<keyword evidence="5" id="KW-0808">Transferase</keyword>
<comment type="subcellular location">
    <subcellularLocation>
        <location evidence="2">Cell membrane</location>
        <topology evidence="2">Multi-pass membrane protein</topology>
    </subcellularLocation>
</comment>
<dbReference type="GO" id="GO:0005524">
    <property type="term" value="F:ATP binding"/>
    <property type="evidence" value="ECO:0007669"/>
    <property type="project" value="UniProtKB-KW"/>
</dbReference>
<dbReference type="InterPro" id="IPR036890">
    <property type="entry name" value="HATPase_C_sf"/>
</dbReference>
<evidence type="ECO:0000313" key="15">
    <source>
        <dbReference type="EMBL" id="SEO53454.1"/>
    </source>
</evidence>
<evidence type="ECO:0000256" key="2">
    <source>
        <dbReference type="ARBA" id="ARBA00004651"/>
    </source>
</evidence>
<keyword evidence="6 13" id="KW-0812">Transmembrane</keyword>
<dbReference type="OrthoDB" id="9780487at2"/>
<comment type="catalytic activity">
    <reaction evidence="1">
        <text>ATP + protein L-histidine = ADP + protein N-phospho-L-histidine.</text>
        <dbReference type="EC" id="2.7.13.3"/>
    </reaction>
</comment>
<evidence type="ECO:0000256" key="8">
    <source>
        <dbReference type="ARBA" id="ARBA00022777"/>
    </source>
</evidence>
<evidence type="ECO:0000313" key="16">
    <source>
        <dbReference type="Proteomes" id="UP000199300"/>
    </source>
</evidence>
<keyword evidence="8 15" id="KW-0418">Kinase</keyword>
<evidence type="ECO:0000256" key="7">
    <source>
        <dbReference type="ARBA" id="ARBA00022741"/>
    </source>
</evidence>
<evidence type="ECO:0000256" key="5">
    <source>
        <dbReference type="ARBA" id="ARBA00022679"/>
    </source>
</evidence>
<protein>
    <recommendedName>
        <fullName evidence="3">histidine kinase</fullName>
        <ecNumber evidence="3">2.7.13.3</ecNumber>
    </recommendedName>
</protein>
<dbReference type="SMART" id="SM00387">
    <property type="entry name" value="HATPase_c"/>
    <property type="match status" value="1"/>
</dbReference>
<dbReference type="STRING" id="872970.SAMN04488134_108164"/>
<dbReference type="PANTHER" id="PTHR45453">
    <property type="entry name" value="PHOSPHATE REGULON SENSOR PROTEIN PHOR"/>
    <property type="match status" value="1"/>
</dbReference>
<evidence type="ECO:0000256" key="6">
    <source>
        <dbReference type="ARBA" id="ARBA00022692"/>
    </source>
</evidence>
<evidence type="ECO:0000256" key="13">
    <source>
        <dbReference type="SAM" id="Phobius"/>
    </source>
</evidence>
<feature type="domain" description="Histidine kinase" evidence="14">
    <location>
        <begin position="115"/>
        <end position="320"/>
    </location>
</feature>
<keyword evidence="12 13" id="KW-0472">Membrane</keyword>
<keyword evidence="7" id="KW-0547">Nucleotide-binding</keyword>
<proteinExistence type="predicted"/>
<dbReference type="InterPro" id="IPR050351">
    <property type="entry name" value="BphY/WalK/GraS-like"/>
</dbReference>
<evidence type="ECO:0000256" key="11">
    <source>
        <dbReference type="ARBA" id="ARBA00023012"/>
    </source>
</evidence>